<keyword evidence="3" id="KW-1185">Reference proteome</keyword>
<dbReference type="EMBL" id="FNLL01000012">
    <property type="protein sequence ID" value="SDU54989.1"/>
    <property type="molecule type" value="Genomic_DNA"/>
</dbReference>
<keyword evidence="1" id="KW-0472">Membrane</keyword>
<organism evidence="2 3">
    <name type="scientific">Desulfobacula phenolica</name>
    <dbReference type="NCBI Taxonomy" id="90732"/>
    <lineage>
        <taxon>Bacteria</taxon>
        <taxon>Pseudomonadati</taxon>
        <taxon>Thermodesulfobacteriota</taxon>
        <taxon>Desulfobacteria</taxon>
        <taxon>Desulfobacterales</taxon>
        <taxon>Desulfobacteraceae</taxon>
        <taxon>Desulfobacula</taxon>
    </lineage>
</organism>
<keyword evidence="1" id="KW-1133">Transmembrane helix</keyword>
<evidence type="ECO:0000313" key="3">
    <source>
        <dbReference type="Proteomes" id="UP000199608"/>
    </source>
</evidence>
<sequence length="623" mass="72095">MGRFDEFELTIKKIRDFPLTYETFIPRECSFFQDVRRYQSVTSNLGIRVINVDGIITLEPDMYYVPMAKLTSAEKKEFIDYLKIRVTRGDNIGSSWAFFRSKDKKKGVMAYGANIVYRDSEIGQDRARKLLTALQGSKVRNNSLKRLVSALAVLCLVSAFFFGIYRYMYMGKGFPFKNLTSPLNSSEMSFYKSVFPQVYKWKTDERPFTKKIADDLLRPEYVTDLLASMDKDFYQEEDDKNNSRGYRFALFVYFNYNTDVAKAMERYRTKLEDTEFLRLAGIYSCKQSGYSSNIFYFKVGDLDIKHTEISNFLTKNMINYRDYTKLRDANEFSELLQTDGINYKMKGFLEDVYTFTPLRIQQPLNKIDWYLLTREDSAGDLDFAAFFKRDKATLVPRRIGDLLLKNQKPKRVSWFGINQSQAENLRLSNSSLIYFTKTMGQTLKLEVLKDRIAKLGLKQTKGLLPVTVHRELLMGDSKGKYGIQCYDPVTSLVLSNLITKSSFERDSKVLLKRDPIQVNTTLVQLSKDDSFSTQSINITPGKTGIIKLFEPLESFKGKFKDGRSATFEKTTANLFNPFSFMVFKDSITFSFKHDITNMELDLGGNRLKIIKSDDGNHQILQIN</sequence>
<reference evidence="3" key="1">
    <citation type="submission" date="2016-10" db="EMBL/GenBank/DDBJ databases">
        <authorList>
            <person name="Varghese N."/>
            <person name="Submissions S."/>
        </authorList>
    </citation>
    <scope>NUCLEOTIDE SEQUENCE [LARGE SCALE GENOMIC DNA]</scope>
    <source>
        <strain evidence="3">DSM 3384</strain>
    </source>
</reference>
<evidence type="ECO:0000313" key="2">
    <source>
        <dbReference type="EMBL" id="SDU54989.1"/>
    </source>
</evidence>
<dbReference type="RefSeq" id="WP_092236992.1">
    <property type="nucleotide sequence ID" value="NZ_FNLL01000012.1"/>
</dbReference>
<dbReference type="Proteomes" id="UP000199608">
    <property type="component" value="Unassembled WGS sequence"/>
</dbReference>
<dbReference type="AlphaFoldDB" id="A0A1H2JF17"/>
<gene>
    <name evidence="2" type="ORF">SAMN04487931_11221</name>
</gene>
<feature type="transmembrane region" description="Helical" evidence="1">
    <location>
        <begin position="147"/>
        <end position="168"/>
    </location>
</feature>
<proteinExistence type="predicted"/>
<protein>
    <submittedName>
        <fullName evidence="2">Uncharacterized protein</fullName>
    </submittedName>
</protein>
<name>A0A1H2JF17_9BACT</name>
<keyword evidence="1" id="KW-0812">Transmembrane</keyword>
<accession>A0A1H2JF17</accession>
<evidence type="ECO:0000256" key="1">
    <source>
        <dbReference type="SAM" id="Phobius"/>
    </source>
</evidence>